<evidence type="ECO:0000256" key="1">
    <source>
        <dbReference type="ARBA" id="ARBA00004123"/>
    </source>
</evidence>
<dbReference type="GO" id="GO:0005737">
    <property type="term" value="C:cytoplasm"/>
    <property type="evidence" value="ECO:0007669"/>
    <property type="project" value="UniProtKB-SubCell"/>
</dbReference>
<dbReference type="OrthoDB" id="424551at2759"/>
<organism evidence="7 8">
    <name type="scientific">Ambispora gerdemannii</name>
    <dbReference type="NCBI Taxonomy" id="144530"/>
    <lineage>
        <taxon>Eukaryota</taxon>
        <taxon>Fungi</taxon>
        <taxon>Fungi incertae sedis</taxon>
        <taxon>Mucoromycota</taxon>
        <taxon>Glomeromycotina</taxon>
        <taxon>Glomeromycetes</taxon>
        <taxon>Archaeosporales</taxon>
        <taxon>Ambisporaceae</taxon>
        <taxon>Ambispora</taxon>
    </lineage>
</organism>
<protein>
    <submittedName>
        <fullName evidence="7">8686_t:CDS:1</fullName>
    </submittedName>
</protein>
<keyword evidence="8" id="KW-1185">Reference proteome</keyword>
<keyword evidence="4" id="KW-0808">Transferase</keyword>
<evidence type="ECO:0000256" key="5">
    <source>
        <dbReference type="ARBA" id="ARBA00023242"/>
    </source>
</evidence>
<comment type="caution">
    <text evidence="7">The sequence shown here is derived from an EMBL/GenBank/DDBJ whole genome shotgun (WGS) entry which is preliminary data.</text>
</comment>
<dbReference type="PANTHER" id="PTHR20531:SF1">
    <property type="entry name" value="N-ALPHA-ACETYLTRANSFERASE 40"/>
    <property type="match status" value="1"/>
</dbReference>
<dbReference type="Proteomes" id="UP000789831">
    <property type="component" value="Unassembled WGS sequence"/>
</dbReference>
<dbReference type="PANTHER" id="PTHR20531">
    <property type="entry name" value="N-ALPHA-ACETYLTRANSFERASE 40"/>
    <property type="match status" value="1"/>
</dbReference>
<dbReference type="GO" id="GO:1990189">
    <property type="term" value="F:protein N-terminal-serine acetyltransferase activity"/>
    <property type="evidence" value="ECO:0007669"/>
    <property type="project" value="TreeGrafter"/>
</dbReference>
<evidence type="ECO:0000256" key="4">
    <source>
        <dbReference type="ARBA" id="ARBA00022679"/>
    </source>
</evidence>
<dbReference type="GO" id="GO:0010485">
    <property type="term" value="F:histone H4 acetyltransferase activity"/>
    <property type="evidence" value="ECO:0007669"/>
    <property type="project" value="InterPro"/>
</dbReference>
<comment type="subcellular location">
    <subcellularLocation>
        <location evidence="2">Cytoplasm</location>
    </subcellularLocation>
    <subcellularLocation>
        <location evidence="1">Nucleus</location>
    </subcellularLocation>
</comment>
<evidence type="ECO:0000256" key="3">
    <source>
        <dbReference type="ARBA" id="ARBA00022490"/>
    </source>
</evidence>
<dbReference type="GO" id="GO:0005634">
    <property type="term" value="C:nucleus"/>
    <property type="evidence" value="ECO:0007669"/>
    <property type="project" value="UniProtKB-SubCell"/>
</dbReference>
<gene>
    <name evidence="7" type="ORF">AGERDE_LOCUS4269</name>
</gene>
<evidence type="ECO:0000313" key="7">
    <source>
        <dbReference type="EMBL" id="CAG8501458.1"/>
    </source>
</evidence>
<keyword evidence="3" id="KW-0963">Cytoplasm</keyword>
<accession>A0A9N9F0B1</accession>
<evidence type="ECO:0000256" key="6">
    <source>
        <dbReference type="ARBA" id="ARBA00023315"/>
    </source>
</evidence>
<reference evidence="7" key="1">
    <citation type="submission" date="2021-06" db="EMBL/GenBank/DDBJ databases">
        <authorList>
            <person name="Kallberg Y."/>
            <person name="Tangrot J."/>
            <person name="Rosling A."/>
        </authorList>
    </citation>
    <scope>NUCLEOTIDE SEQUENCE</scope>
    <source>
        <strain evidence="7">MT106</strain>
    </source>
</reference>
<keyword evidence="6" id="KW-0012">Acyltransferase</keyword>
<dbReference type="InterPro" id="IPR039949">
    <property type="entry name" value="NAA40"/>
</dbReference>
<dbReference type="AlphaFoldDB" id="A0A9N9F0B1"/>
<keyword evidence="5" id="KW-0539">Nucleus</keyword>
<name>A0A9N9F0B1_9GLOM</name>
<evidence type="ECO:0000256" key="2">
    <source>
        <dbReference type="ARBA" id="ARBA00004496"/>
    </source>
</evidence>
<sequence length="192" mass="22680">MDHKKSLVDIASEETNILGFLGPIEYKYDEEFIVTIESYPISNLPNNLAQWAFDLVKRNVGEFYKKSNYGWIPREKRDEMREPGARYLIARRKNDHTSEQEQQQDHEQKLRRDGGELLGFLLFQFSWEELRSPNHRTCKRKRTWDLSHANDGRSGQTMENEENYQIDGISPSLFLDPKEAGEYDYEILSKDL</sequence>
<dbReference type="EMBL" id="CAJVPL010000476">
    <property type="protein sequence ID" value="CAG8501458.1"/>
    <property type="molecule type" value="Genomic_DNA"/>
</dbReference>
<dbReference type="Gene3D" id="3.40.630.30">
    <property type="match status" value="1"/>
</dbReference>
<dbReference type="GO" id="GO:0043998">
    <property type="term" value="F:histone H2A acetyltransferase activity"/>
    <property type="evidence" value="ECO:0007669"/>
    <property type="project" value="InterPro"/>
</dbReference>
<evidence type="ECO:0000313" key="8">
    <source>
        <dbReference type="Proteomes" id="UP000789831"/>
    </source>
</evidence>
<proteinExistence type="predicted"/>